<dbReference type="InterPro" id="IPR050316">
    <property type="entry name" value="Tyrosinase/Hemocyanin"/>
</dbReference>
<keyword evidence="5" id="KW-0560">Oxidoreductase</keyword>
<keyword evidence="3" id="KW-0732">Signal</keyword>
<feature type="chain" id="PRO_5034125982" evidence="3">
    <location>
        <begin position="20"/>
        <end position="395"/>
    </location>
</feature>
<accession>A0A8H5VNY4</accession>
<dbReference type="PRINTS" id="PR00092">
    <property type="entry name" value="TYROSINASE"/>
</dbReference>
<organism evidence="5 6">
    <name type="scientific">Fusarium tjaetaba</name>
    <dbReference type="NCBI Taxonomy" id="1567544"/>
    <lineage>
        <taxon>Eukaryota</taxon>
        <taxon>Fungi</taxon>
        <taxon>Dikarya</taxon>
        <taxon>Ascomycota</taxon>
        <taxon>Pezizomycotina</taxon>
        <taxon>Sordariomycetes</taxon>
        <taxon>Hypocreomycetidae</taxon>
        <taxon>Hypocreales</taxon>
        <taxon>Nectriaceae</taxon>
        <taxon>Fusarium</taxon>
        <taxon>Fusarium fujikuroi species complex</taxon>
    </lineage>
</organism>
<evidence type="ECO:0000256" key="2">
    <source>
        <dbReference type="ARBA" id="ARBA00023008"/>
    </source>
</evidence>
<sequence>MRLPSLLATALLAAVPGSCAPAHECGCKTPLVRKEWRTLSTKEKLEYIDAVKCLATKPSQTGNIYAGAKSRYDDFQVSHIVNTDFIHYVVSRRPLRTFSVRWLLTELYRASSKRNTISLPPGRQALILETGGIECSLLNMRKTFGIYVATVELSHTGVLDWTLDSSSIEDFGKSPIFDAETGFGGNGVFIDISSWTNVTRQVSGRTGGGCVTNGPFAKGEFEVHAGPDTSTAYNPRCLARDISAEYGISKLNQTMVDWTLEAKDFFEFDQRVQGGVSAESQGYHGGGHLAIGGSLGEMGDMYSSPGDPIFWLHHTNVDRLWDKWQRLDWPARKSDISGPDIQYAYPYNFFGDKEYKNITLAYVMDFRNLLPDRRYITVEEAMDTQGERLCYTYES</sequence>
<comment type="caution">
    <text evidence="5">The sequence shown here is derived from an EMBL/GenBank/DDBJ whole genome shotgun (WGS) entry which is preliminary data.</text>
</comment>
<dbReference type="EMBL" id="JAAQRI010000177">
    <property type="protein sequence ID" value="KAF5630256.1"/>
    <property type="molecule type" value="Genomic_DNA"/>
</dbReference>
<dbReference type="PANTHER" id="PTHR11474:SF126">
    <property type="entry name" value="TYROSINASE-LIKE PROTEIN TYR-1-RELATED"/>
    <property type="match status" value="1"/>
</dbReference>
<keyword evidence="2" id="KW-0186">Copper</keyword>
<dbReference type="Proteomes" id="UP000530670">
    <property type="component" value="Unassembled WGS sequence"/>
</dbReference>
<dbReference type="PANTHER" id="PTHR11474">
    <property type="entry name" value="TYROSINASE FAMILY MEMBER"/>
    <property type="match status" value="1"/>
</dbReference>
<proteinExistence type="predicted"/>
<evidence type="ECO:0000313" key="5">
    <source>
        <dbReference type="EMBL" id="KAF5630256.1"/>
    </source>
</evidence>
<evidence type="ECO:0000313" key="6">
    <source>
        <dbReference type="Proteomes" id="UP000530670"/>
    </source>
</evidence>
<feature type="domain" description="Tyrosinase copper-binding" evidence="4">
    <location>
        <begin position="307"/>
        <end position="318"/>
    </location>
</feature>
<dbReference type="AlphaFoldDB" id="A0A8H5VNY4"/>
<feature type="signal peptide" evidence="3">
    <location>
        <begin position="1"/>
        <end position="19"/>
    </location>
</feature>
<dbReference type="PROSITE" id="PS00498">
    <property type="entry name" value="TYROSINASE_2"/>
    <property type="match status" value="1"/>
</dbReference>
<gene>
    <name evidence="5" type="ORF">FTJAE_8281</name>
</gene>
<keyword evidence="1" id="KW-0479">Metal-binding</keyword>
<dbReference type="GeneID" id="59307351"/>
<keyword evidence="6" id="KW-1185">Reference proteome</keyword>
<keyword evidence="5" id="KW-0503">Monooxygenase</keyword>
<dbReference type="SUPFAM" id="SSF48056">
    <property type="entry name" value="Di-copper centre-containing domain"/>
    <property type="match status" value="2"/>
</dbReference>
<dbReference type="GO" id="GO:0046872">
    <property type="term" value="F:metal ion binding"/>
    <property type="evidence" value="ECO:0007669"/>
    <property type="project" value="UniProtKB-KW"/>
</dbReference>
<dbReference type="Gene3D" id="1.10.1280.10">
    <property type="entry name" value="Di-copper center containing domain from catechol oxidase"/>
    <property type="match status" value="1"/>
</dbReference>
<evidence type="ECO:0000256" key="1">
    <source>
        <dbReference type="ARBA" id="ARBA00022723"/>
    </source>
</evidence>
<reference evidence="5 6" key="1">
    <citation type="submission" date="2020-05" db="EMBL/GenBank/DDBJ databases">
        <title>Identification and distribution of gene clusters putatively required for synthesis of sphingolipid metabolism inhibitors in phylogenetically diverse species of the filamentous fungus Fusarium.</title>
        <authorList>
            <person name="Kim H.-S."/>
            <person name="Busman M."/>
            <person name="Brown D.W."/>
            <person name="Divon H."/>
            <person name="Uhlig S."/>
            <person name="Proctor R.H."/>
        </authorList>
    </citation>
    <scope>NUCLEOTIDE SEQUENCE [LARGE SCALE GENOMIC DNA]</scope>
    <source>
        <strain evidence="5 6">NRRL 66243</strain>
    </source>
</reference>
<dbReference type="Pfam" id="PF00264">
    <property type="entry name" value="Tyrosinase"/>
    <property type="match status" value="1"/>
</dbReference>
<protein>
    <submittedName>
        <fullName evidence="5">Monophenol monooxygenase</fullName>
    </submittedName>
</protein>
<dbReference type="GO" id="GO:0004497">
    <property type="term" value="F:monooxygenase activity"/>
    <property type="evidence" value="ECO:0007669"/>
    <property type="project" value="UniProtKB-KW"/>
</dbReference>
<dbReference type="RefSeq" id="XP_037204674.1">
    <property type="nucleotide sequence ID" value="XM_037355081.1"/>
</dbReference>
<evidence type="ECO:0000256" key="3">
    <source>
        <dbReference type="SAM" id="SignalP"/>
    </source>
</evidence>
<dbReference type="InterPro" id="IPR002227">
    <property type="entry name" value="Tyrosinase_Cu-bd"/>
</dbReference>
<name>A0A8H5VNY4_9HYPO</name>
<dbReference type="InterPro" id="IPR008922">
    <property type="entry name" value="Di-copper_centre_dom_sf"/>
</dbReference>
<evidence type="ECO:0000259" key="4">
    <source>
        <dbReference type="PROSITE" id="PS00498"/>
    </source>
</evidence>
<dbReference type="OrthoDB" id="6132182at2759"/>